<proteinExistence type="predicted"/>
<dbReference type="EMBL" id="SBHX01000016">
    <property type="protein sequence ID" value="RWX34466.1"/>
    <property type="molecule type" value="Genomic_DNA"/>
</dbReference>
<dbReference type="Proteomes" id="UP000283817">
    <property type="component" value="Unassembled WGS sequence"/>
</dbReference>
<gene>
    <name evidence="1" type="ORF">EHI47_07150</name>
</gene>
<reference evidence="1 2" key="1">
    <citation type="submission" date="2019-01" db="EMBL/GenBank/DDBJ databases">
        <title>RHIZO-ID as a novel technology for direct rhizobia identification.</title>
        <authorList>
            <person name="De Meyer S.E."/>
        </authorList>
    </citation>
    <scope>NUCLEOTIDE SEQUENCE [LARGE SCALE GENOMIC DNA]</scope>
    <source>
        <strain evidence="1 2">WSM448</strain>
    </source>
</reference>
<name>A0A444I7K5_RHILE</name>
<evidence type="ECO:0000313" key="1">
    <source>
        <dbReference type="EMBL" id="RWX34466.1"/>
    </source>
</evidence>
<protein>
    <submittedName>
        <fullName evidence="1">Dtr system oriT relaxase</fullName>
    </submittedName>
</protein>
<dbReference type="AlphaFoldDB" id="A0A444I7K5"/>
<feature type="non-terminal residue" evidence="1">
    <location>
        <position position="1"/>
    </location>
</feature>
<comment type="caution">
    <text evidence="1">The sequence shown here is derived from an EMBL/GenBank/DDBJ whole genome shotgun (WGS) entry which is preliminary data.</text>
</comment>
<organism evidence="1 2">
    <name type="scientific">Rhizobium leguminosarum</name>
    <dbReference type="NCBI Taxonomy" id="384"/>
    <lineage>
        <taxon>Bacteria</taxon>
        <taxon>Pseudomonadati</taxon>
        <taxon>Pseudomonadota</taxon>
        <taxon>Alphaproteobacteria</taxon>
        <taxon>Hyphomicrobiales</taxon>
        <taxon>Rhizobiaceae</taxon>
        <taxon>Rhizobium/Agrobacterium group</taxon>
        <taxon>Rhizobium</taxon>
    </lineage>
</organism>
<sequence length="122" mass="13324">LSPSAKQTLERVRDAIDRNDLPAGLEYALADKMVKAELEGFAKAVSERFGERTFLPLAAKDAGGKTFETVTTGMTPGQKAEVQSAWNSMRTVQQLGSHERTTEALKQAETLRQTKSQGLSLK</sequence>
<accession>A0A444I7K5</accession>
<evidence type="ECO:0000313" key="2">
    <source>
        <dbReference type="Proteomes" id="UP000283817"/>
    </source>
</evidence>